<evidence type="ECO:0000259" key="2">
    <source>
        <dbReference type="Pfam" id="PF01551"/>
    </source>
</evidence>
<dbReference type="RefSeq" id="WP_095536761.1">
    <property type="nucleotide sequence ID" value="NZ_CBCRWO010000011.1"/>
</dbReference>
<dbReference type="Proteomes" id="UP000266886">
    <property type="component" value="Unassembled WGS sequence"/>
</dbReference>
<dbReference type="EMBL" id="RDRE01000028">
    <property type="protein sequence ID" value="RMD17952.1"/>
    <property type="molecule type" value="Genomic_DNA"/>
</dbReference>
<dbReference type="InterPro" id="IPR016047">
    <property type="entry name" value="M23ase_b-sheet_dom"/>
</dbReference>
<accession>A0ABX9UHF6</accession>
<dbReference type="InterPro" id="IPR011055">
    <property type="entry name" value="Dup_hybrid_motif"/>
</dbReference>
<reference evidence="3 4" key="1">
    <citation type="submission" date="2018-10" db="EMBL/GenBank/DDBJ databases">
        <title>Whole genome sequence of Corynebacterium gottingense DSM 130494T.</title>
        <authorList>
            <person name="Bernier A.-M."/>
            <person name="Bernard K."/>
        </authorList>
    </citation>
    <scope>NUCLEOTIDE SEQUENCE [LARGE SCALE GENOMIC DNA]</scope>
    <source>
        <strain evidence="3 4">DSM 103494</strain>
    </source>
</reference>
<evidence type="ECO:0000256" key="1">
    <source>
        <dbReference type="SAM" id="SignalP"/>
    </source>
</evidence>
<name>A0ABX9UHF6_9CORY</name>
<feature type="domain" description="M23ase beta-sheet core" evidence="2">
    <location>
        <begin position="70"/>
        <end position="155"/>
    </location>
</feature>
<feature type="signal peptide" evidence="1">
    <location>
        <begin position="1"/>
        <end position="42"/>
    </location>
</feature>
<gene>
    <name evidence="3" type="ORF">EAW56_10220</name>
</gene>
<keyword evidence="4" id="KW-1185">Reference proteome</keyword>
<protein>
    <submittedName>
        <fullName evidence="3">M23 family metallopeptidase</fullName>
    </submittedName>
</protein>
<evidence type="ECO:0000313" key="3">
    <source>
        <dbReference type="EMBL" id="RMD17952.1"/>
    </source>
</evidence>
<feature type="chain" id="PRO_5045856384" evidence="1">
    <location>
        <begin position="43"/>
        <end position="187"/>
    </location>
</feature>
<dbReference type="CDD" id="cd12797">
    <property type="entry name" value="M23_peptidase"/>
    <property type="match status" value="1"/>
</dbReference>
<comment type="caution">
    <text evidence="3">The sequence shown here is derived from an EMBL/GenBank/DDBJ whole genome shotgun (WGS) entry which is preliminary data.</text>
</comment>
<sequence length="187" mass="19892">MQCFSTPTRTHANHPPSRLTRLLFAALSAIVFLATSATAVHAWVDPTTAASSVTRVTRPAEIPLRNWQPGHRGVDLAAEPGDTVYASGEGTVYFAGVVAGTPVVSLQHPEGFRTTYQPVRTTLKKGAVVAEGDALGTLVYTPPGAPHRHDGLHWGALKAEPGGEKSYFDPLTLLDAPEIRLKPIGPQ</sequence>
<organism evidence="3 4">
    <name type="scientific">Corynebacterium gottingense</name>
    <dbReference type="NCBI Taxonomy" id="2041036"/>
    <lineage>
        <taxon>Bacteria</taxon>
        <taxon>Bacillati</taxon>
        <taxon>Actinomycetota</taxon>
        <taxon>Actinomycetes</taxon>
        <taxon>Mycobacteriales</taxon>
        <taxon>Corynebacteriaceae</taxon>
        <taxon>Corynebacterium</taxon>
    </lineage>
</organism>
<dbReference type="Pfam" id="PF01551">
    <property type="entry name" value="Peptidase_M23"/>
    <property type="match status" value="1"/>
</dbReference>
<evidence type="ECO:0000313" key="4">
    <source>
        <dbReference type="Proteomes" id="UP000266886"/>
    </source>
</evidence>
<keyword evidence="1" id="KW-0732">Signal</keyword>
<dbReference type="SUPFAM" id="SSF51261">
    <property type="entry name" value="Duplicated hybrid motif"/>
    <property type="match status" value="1"/>
</dbReference>
<proteinExistence type="predicted"/>
<dbReference type="Gene3D" id="2.70.70.10">
    <property type="entry name" value="Glucose Permease (Domain IIA)"/>
    <property type="match status" value="1"/>
</dbReference>